<organism evidence="2 3">
    <name type="scientific">Ectobacillus ponti</name>
    <dbReference type="NCBI Taxonomy" id="2961894"/>
    <lineage>
        <taxon>Bacteria</taxon>
        <taxon>Bacillati</taxon>
        <taxon>Bacillota</taxon>
        <taxon>Bacilli</taxon>
        <taxon>Bacillales</taxon>
        <taxon>Bacillaceae</taxon>
        <taxon>Ectobacillus</taxon>
    </lineage>
</organism>
<comment type="caution">
    <text evidence="2">The sequence shown here is derived from an EMBL/GenBank/DDBJ whole genome shotgun (WGS) entry which is preliminary data.</text>
</comment>
<dbReference type="AlphaFoldDB" id="A0AA41X6L5"/>
<name>A0AA41X6L5_9BACI</name>
<sequence>MTKDQAFLHPQINLVSYETLQQLQGIQVSRPSSAFRRKSRAGLRAKQQHHAQRESCQPGLFSHVQLKPAWSDADIQESFRRILGP</sequence>
<evidence type="ECO:0000256" key="1">
    <source>
        <dbReference type="SAM" id="MobiDB-lite"/>
    </source>
</evidence>
<proteinExistence type="predicted"/>
<gene>
    <name evidence="2" type="ORF">NK662_15295</name>
</gene>
<reference evidence="2" key="1">
    <citation type="submission" date="2022-07" db="EMBL/GenBank/DDBJ databases">
        <authorList>
            <person name="Li W.-J."/>
            <person name="Deng Q.-Q."/>
        </authorList>
    </citation>
    <scope>NUCLEOTIDE SEQUENCE</scope>
    <source>
        <strain evidence="2">SYSU M60031</strain>
    </source>
</reference>
<protein>
    <submittedName>
        <fullName evidence="2">Uncharacterized protein</fullName>
    </submittedName>
</protein>
<keyword evidence="3" id="KW-1185">Reference proteome</keyword>
<dbReference type="EMBL" id="JANCLT010000008">
    <property type="protein sequence ID" value="MCP8969891.1"/>
    <property type="molecule type" value="Genomic_DNA"/>
</dbReference>
<evidence type="ECO:0000313" key="3">
    <source>
        <dbReference type="Proteomes" id="UP001156102"/>
    </source>
</evidence>
<dbReference type="Proteomes" id="UP001156102">
    <property type="component" value="Unassembled WGS sequence"/>
</dbReference>
<accession>A0AA41X6L5</accession>
<feature type="compositionally biased region" description="Basic residues" evidence="1">
    <location>
        <begin position="35"/>
        <end position="50"/>
    </location>
</feature>
<feature type="region of interest" description="Disordered" evidence="1">
    <location>
        <begin position="31"/>
        <end position="56"/>
    </location>
</feature>
<dbReference type="RefSeq" id="WP_254759811.1">
    <property type="nucleotide sequence ID" value="NZ_JANCLT010000008.1"/>
</dbReference>
<evidence type="ECO:0000313" key="2">
    <source>
        <dbReference type="EMBL" id="MCP8969891.1"/>
    </source>
</evidence>